<feature type="compositionally biased region" description="Basic residues" evidence="5">
    <location>
        <begin position="151"/>
        <end position="163"/>
    </location>
</feature>
<dbReference type="PANTHER" id="PTHR45781">
    <property type="entry name" value="AGAP000281-PA"/>
    <property type="match status" value="1"/>
</dbReference>
<evidence type="ECO:0000256" key="5">
    <source>
        <dbReference type="SAM" id="MobiDB-lite"/>
    </source>
</evidence>
<sequence>MMPFLDAKELETQTKNIPKEKISIRSKYNDKQRRYKIVHQNLHSTNSIQQSLVQNSETTNNQQRFIHSKMQYIYENNTNESLSSQRDNELYNQSAHIHRHPLHNHFQYQHEVQSFSPQQSSTSEIDETSPQPLPSSSSSLNRPNDTVTNKTIKKKKQTKKKRKDPNEPQKPVSPYALFFRDTQNDIKKKLANPSFGEISKVVAHMWESIEPELKEQYKSKAASAKKEYLKQLAAYRAVQVSNQTPNMHHLLNQNSLTFDAHLIQHQQKQYHTASMINNNPHSLLSYCPTPSIQHQKQPYNHFHYINPYSQDTSNAYHSDHQVYFSNPSQHAYSSYDSNNNYSDYQQQYGLLRPVIEPEHYSSSYYCQSSMNNEHTKTNENLIHNLNNNNTNLIHYPDPNSMTNGHMEKHYDYVNNVHHGLHDEKQDDHASLLPTSNENNFHWNQTACLTTQW</sequence>
<evidence type="ECO:0000313" key="9">
    <source>
        <dbReference type="EMBL" id="CAF3391953.1"/>
    </source>
</evidence>
<dbReference type="AlphaFoldDB" id="A0A817WS61"/>
<feature type="DNA-binding region" description="HMG box" evidence="4">
    <location>
        <begin position="168"/>
        <end position="236"/>
    </location>
</feature>
<feature type="region of interest" description="Disordered" evidence="5">
    <location>
        <begin position="111"/>
        <end position="175"/>
    </location>
</feature>
<evidence type="ECO:0000313" key="8">
    <source>
        <dbReference type="EMBL" id="CAF3359220.1"/>
    </source>
</evidence>
<evidence type="ECO:0000259" key="6">
    <source>
        <dbReference type="PROSITE" id="PS50118"/>
    </source>
</evidence>
<proteinExistence type="predicted"/>
<dbReference type="GO" id="GO:0031490">
    <property type="term" value="F:chromatin DNA binding"/>
    <property type="evidence" value="ECO:0007669"/>
    <property type="project" value="TreeGrafter"/>
</dbReference>
<feature type="compositionally biased region" description="Polar residues" evidence="5">
    <location>
        <begin position="111"/>
        <end position="123"/>
    </location>
</feature>
<keyword evidence="2 4" id="KW-0238">DNA-binding</keyword>
<dbReference type="PANTHER" id="PTHR45781:SF1">
    <property type="entry name" value="HMG BOX DOMAIN-CONTAINING PROTEIN"/>
    <property type="match status" value="1"/>
</dbReference>
<dbReference type="InterPro" id="IPR009071">
    <property type="entry name" value="HMG_box_dom"/>
</dbReference>
<evidence type="ECO:0000313" key="12">
    <source>
        <dbReference type="Proteomes" id="UP000663872"/>
    </source>
</evidence>
<dbReference type="GO" id="GO:0006357">
    <property type="term" value="P:regulation of transcription by RNA polymerase II"/>
    <property type="evidence" value="ECO:0007669"/>
    <property type="project" value="TreeGrafter"/>
</dbReference>
<dbReference type="Gene3D" id="1.10.30.10">
    <property type="entry name" value="High mobility group box domain"/>
    <property type="match status" value="1"/>
</dbReference>
<comment type="caution">
    <text evidence="8">The sequence shown here is derived from an EMBL/GenBank/DDBJ whole genome shotgun (WGS) entry which is preliminary data.</text>
</comment>
<dbReference type="PROSITE" id="PS50118">
    <property type="entry name" value="HMG_BOX_2"/>
    <property type="match status" value="1"/>
</dbReference>
<dbReference type="Proteomes" id="UP000663825">
    <property type="component" value="Unassembled WGS sequence"/>
</dbReference>
<dbReference type="InterPro" id="IPR051365">
    <property type="entry name" value="TOX_HMG-box_domain"/>
</dbReference>
<dbReference type="EMBL" id="CAJNYD010002098">
    <property type="protein sequence ID" value="CAF3391953.1"/>
    <property type="molecule type" value="Genomic_DNA"/>
</dbReference>
<feature type="domain" description="HMG box" evidence="6">
    <location>
        <begin position="168"/>
        <end position="236"/>
    </location>
</feature>
<evidence type="ECO:0000256" key="3">
    <source>
        <dbReference type="ARBA" id="ARBA00023242"/>
    </source>
</evidence>
<protein>
    <recommendedName>
        <fullName evidence="6">HMG box domain-containing protein</fullName>
    </recommendedName>
</protein>
<organism evidence="8 12">
    <name type="scientific">Rotaria socialis</name>
    <dbReference type="NCBI Taxonomy" id="392032"/>
    <lineage>
        <taxon>Eukaryota</taxon>
        <taxon>Metazoa</taxon>
        <taxon>Spiralia</taxon>
        <taxon>Gnathifera</taxon>
        <taxon>Rotifera</taxon>
        <taxon>Eurotatoria</taxon>
        <taxon>Bdelloidea</taxon>
        <taxon>Philodinida</taxon>
        <taxon>Philodinidae</taxon>
        <taxon>Rotaria</taxon>
    </lineage>
</organism>
<dbReference type="EMBL" id="CAJNYU010002353">
    <property type="protein sequence ID" value="CAF3541780.1"/>
    <property type="molecule type" value="Genomic_DNA"/>
</dbReference>
<keyword evidence="3 4" id="KW-0539">Nucleus</keyword>
<dbReference type="EMBL" id="CAJNYV010000011">
    <property type="protein sequence ID" value="CAF3321671.1"/>
    <property type="molecule type" value="Genomic_DNA"/>
</dbReference>
<dbReference type="InterPro" id="IPR036910">
    <property type="entry name" value="HMG_box_dom_sf"/>
</dbReference>
<comment type="subcellular location">
    <subcellularLocation>
        <location evidence="1">Nucleus</location>
    </subcellularLocation>
</comment>
<dbReference type="GO" id="GO:0005634">
    <property type="term" value="C:nucleus"/>
    <property type="evidence" value="ECO:0007669"/>
    <property type="project" value="UniProtKB-SubCell"/>
</dbReference>
<name>A0A817WS61_9BILA</name>
<dbReference type="Proteomes" id="UP000663833">
    <property type="component" value="Unassembled WGS sequence"/>
</dbReference>
<dbReference type="EMBL" id="CAJNXB010006188">
    <property type="protein sequence ID" value="CAF3471249.1"/>
    <property type="molecule type" value="Genomic_DNA"/>
</dbReference>
<dbReference type="OrthoDB" id="10027956at2759"/>
<dbReference type="Pfam" id="PF00505">
    <property type="entry name" value="HMG_box"/>
    <property type="match status" value="1"/>
</dbReference>
<dbReference type="Proteomes" id="UP000663865">
    <property type="component" value="Unassembled WGS sequence"/>
</dbReference>
<evidence type="ECO:0000256" key="1">
    <source>
        <dbReference type="ARBA" id="ARBA00004123"/>
    </source>
</evidence>
<dbReference type="SMART" id="SM00398">
    <property type="entry name" value="HMG"/>
    <property type="match status" value="1"/>
</dbReference>
<dbReference type="Proteomes" id="UP000663872">
    <property type="component" value="Unassembled WGS sequence"/>
</dbReference>
<accession>A0A817WS61</accession>
<dbReference type="SUPFAM" id="SSF47095">
    <property type="entry name" value="HMG-box"/>
    <property type="match status" value="1"/>
</dbReference>
<evidence type="ECO:0000313" key="11">
    <source>
        <dbReference type="EMBL" id="CAF3541780.1"/>
    </source>
</evidence>
<reference evidence="8" key="1">
    <citation type="submission" date="2021-02" db="EMBL/GenBank/DDBJ databases">
        <authorList>
            <person name="Nowell W R."/>
        </authorList>
    </citation>
    <scope>NUCLEOTIDE SEQUENCE</scope>
</reference>
<dbReference type="EMBL" id="CAJNYT010000634">
    <property type="protein sequence ID" value="CAF3359220.1"/>
    <property type="molecule type" value="Genomic_DNA"/>
</dbReference>
<evidence type="ECO:0000256" key="4">
    <source>
        <dbReference type="PROSITE-ProRule" id="PRU00267"/>
    </source>
</evidence>
<gene>
    <name evidence="11" type="ORF">FME351_LOCUS19021</name>
    <name evidence="8" type="ORF">GRG538_LOCUS6265</name>
    <name evidence="7" type="ORF">KIK155_LOCUS553</name>
    <name evidence="9" type="ORF">LUA448_LOCUS16750</name>
    <name evidence="10" type="ORF">TIS948_LOCUS33359</name>
</gene>
<evidence type="ECO:0000256" key="2">
    <source>
        <dbReference type="ARBA" id="ARBA00023125"/>
    </source>
</evidence>
<evidence type="ECO:0000313" key="10">
    <source>
        <dbReference type="EMBL" id="CAF3471249.1"/>
    </source>
</evidence>
<feature type="compositionally biased region" description="Low complexity" evidence="5">
    <location>
        <begin position="134"/>
        <end position="150"/>
    </location>
</feature>
<evidence type="ECO:0000313" key="7">
    <source>
        <dbReference type="EMBL" id="CAF3321671.1"/>
    </source>
</evidence>
<dbReference type="Proteomes" id="UP000663869">
    <property type="component" value="Unassembled WGS sequence"/>
</dbReference>